<keyword evidence="3" id="KW-1185">Reference proteome</keyword>
<proteinExistence type="predicted"/>
<sequence>MPFTEDPERLSRAGRSRTVRGVATAAAAVLLAAGCGLLPGGGDGGSGGGKTGEDGAGGSAAGAGAGDMPRTIRPTTLGEDTGLEVASVERADNDTTVVKFSITNDRDEPVSIFNDLVHGYPDGLSVGGVSVIDVGRKKQYLPIRHGEQEHGRQPCYCSTFMEFEDETEIPPGETFDF</sequence>
<feature type="compositionally biased region" description="Gly residues" evidence="1">
    <location>
        <begin position="44"/>
        <end position="65"/>
    </location>
</feature>
<dbReference type="RefSeq" id="WP_221331531.1">
    <property type="nucleotide sequence ID" value="NZ_BAAAJD010000042.1"/>
</dbReference>
<dbReference type="Proteomes" id="UP000572635">
    <property type="component" value="Unassembled WGS sequence"/>
</dbReference>
<reference evidence="2 3" key="1">
    <citation type="submission" date="2020-08" db="EMBL/GenBank/DDBJ databases">
        <title>Sequencing the genomes of 1000 actinobacteria strains.</title>
        <authorList>
            <person name="Klenk H.-P."/>
        </authorList>
    </citation>
    <scope>NUCLEOTIDE SEQUENCE [LARGE SCALE GENOMIC DNA]</scope>
    <source>
        <strain evidence="2 3">DSM 44551</strain>
    </source>
</reference>
<organism evidence="2 3">
    <name type="scientific">Nocardiopsis composta</name>
    <dbReference type="NCBI Taxonomy" id="157465"/>
    <lineage>
        <taxon>Bacteria</taxon>
        <taxon>Bacillati</taxon>
        <taxon>Actinomycetota</taxon>
        <taxon>Actinomycetes</taxon>
        <taxon>Streptosporangiales</taxon>
        <taxon>Nocardiopsidaceae</taxon>
        <taxon>Nocardiopsis</taxon>
    </lineage>
</organism>
<comment type="caution">
    <text evidence="2">The sequence shown here is derived from an EMBL/GenBank/DDBJ whole genome shotgun (WGS) entry which is preliminary data.</text>
</comment>
<dbReference type="AlphaFoldDB" id="A0A7W8QL18"/>
<gene>
    <name evidence="2" type="ORF">HDA36_002487</name>
</gene>
<evidence type="ECO:0000313" key="2">
    <source>
        <dbReference type="EMBL" id="MBB5432403.1"/>
    </source>
</evidence>
<name>A0A7W8QL18_9ACTN</name>
<evidence type="ECO:0008006" key="4">
    <source>
        <dbReference type="Google" id="ProtNLM"/>
    </source>
</evidence>
<accession>A0A7W8QL18</accession>
<dbReference type="EMBL" id="JACHDB010000001">
    <property type="protein sequence ID" value="MBB5432403.1"/>
    <property type="molecule type" value="Genomic_DNA"/>
</dbReference>
<feature type="region of interest" description="Disordered" evidence="1">
    <location>
        <begin position="44"/>
        <end position="80"/>
    </location>
</feature>
<protein>
    <recommendedName>
        <fullName evidence="4">DUF5067 domain-containing protein</fullName>
    </recommendedName>
</protein>
<evidence type="ECO:0000256" key="1">
    <source>
        <dbReference type="SAM" id="MobiDB-lite"/>
    </source>
</evidence>
<evidence type="ECO:0000313" key="3">
    <source>
        <dbReference type="Proteomes" id="UP000572635"/>
    </source>
</evidence>